<dbReference type="InterPro" id="IPR049900">
    <property type="entry name" value="PKS_mFAS_DH"/>
</dbReference>
<feature type="non-terminal residue" evidence="6">
    <location>
        <position position="167"/>
    </location>
</feature>
<evidence type="ECO:0000313" key="6">
    <source>
        <dbReference type="EMBL" id="KAA1240343.1"/>
    </source>
</evidence>
<dbReference type="PROSITE" id="PS52019">
    <property type="entry name" value="PKS_MFAS_DH"/>
    <property type="match status" value="1"/>
</dbReference>
<evidence type="ECO:0000256" key="3">
    <source>
        <dbReference type="ARBA" id="ARBA00023268"/>
    </source>
</evidence>
<dbReference type="Proteomes" id="UP000324701">
    <property type="component" value="Unassembled WGS sequence"/>
</dbReference>
<protein>
    <recommendedName>
        <fullName evidence="5">PKS/mFAS DH domain-containing protein</fullName>
    </recommendedName>
</protein>
<comment type="caution">
    <text evidence="4">Lacks conserved residue(s) required for the propagation of feature annotation.</text>
</comment>
<dbReference type="PANTHER" id="PTHR43775:SF37">
    <property type="entry name" value="SI:DKEY-61P9.11"/>
    <property type="match status" value="1"/>
</dbReference>
<dbReference type="InterPro" id="IPR050091">
    <property type="entry name" value="PKS_NRPS_Biosynth_Enz"/>
</dbReference>
<keyword evidence="7" id="KW-1185">Reference proteome</keyword>
<name>A0A5B1AYV4_MYCSI</name>
<reference evidence="6 7" key="1">
    <citation type="submission" date="2019-09" db="EMBL/GenBank/DDBJ databases">
        <title>Report of infection by Mycobacterium simiae a patient suffering from pulmonary tuberculosis.</title>
        <authorList>
            <person name="Mohanty P.S."/>
            <person name="Bansal A.K."/>
            <person name="Singh H."/>
            <person name="Sharma S."/>
            <person name="Patil S.A."/>
            <person name="Upadhaya P."/>
            <person name="Singh P.K."/>
            <person name="Kumar D."/>
            <person name="Kumar S."/>
            <person name="Singh R.K."/>
            <person name="Chaudhary B."/>
        </authorList>
    </citation>
    <scope>NUCLEOTIDE SEQUENCE [LARGE SCALE GENOMIC DNA]</scope>
    <source>
        <strain evidence="6 7">JAL-560-SIM</strain>
    </source>
</reference>
<dbReference type="GO" id="GO:0004312">
    <property type="term" value="F:fatty acid synthase activity"/>
    <property type="evidence" value="ECO:0007669"/>
    <property type="project" value="TreeGrafter"/>
</dbReference>
<accession>A0A5B1AYV4</accession>
<dbReference type="InterPro" id="IPR049552">
    <property type="entry name" value="PKS_DH_N"/>
</dbReference>
<proteinExistence type="predicted"/>
<feature type="region of interest" description="C-terminal hotdog fold" evidence="4">
    <location>
        <begin position="119"/>
        <end position="167"/>
    </location>
</feature>
<dbReference type="PANTHER" id="PTHR43775">
    <property type="entry name" value="FATTY ACID SYNTHASE"/>
    <property type="match status" value="1"/>
</dbReference>
<feature type="region of interest" description="N-terminal hotdog fold" evidence="4">
    <location>
        <begin position="1"/>
        <end position="110"/>
    </location>
</feature>
<feature type="domain" description="PKS/mFAS DH" evidence="5">
    <location>
        <begin position="1"/>
        <end position="167"/>
    </location>
</feature>
<evidence type="ECO:0000256" key="1">
    <source>
        <dbReference type="ARBA" id="ARBA00022450"/>
    </source>
</evidence>
<dbReference type="OrthoDB" id="4336955at2"/>
<organism evidence="6 7">
    <name type="scientific">Mycobacterium simiae</name>
    <name type="common">Mycobacterium habana</name>
    <dbReference type="NCBI Taxonomy" id="1784"/>
    <lineage>
        <taxon>Bacteria</taxon>
        <taxon>Bacillati</taxon>
        <taxon>Actinomycetota</taxon>
        <taxon>Actinomycetes</taxon>
        <taxon>Mycobacteriales</taxon>
        <taxon>Mycobacteriaceae</taxon>
        <taxon>Mycobacterium</taxon>
        <taxon>Mycobacterium simiae complex</taxon>
    </lineage>
</organism>
<dbReference type="EMBL" id="VTZN01000512">
    <property type="protein sequence ID" value="KAA1240343.1"/>
    <property type="molecule type" value="Genomic_DNA"/>
</dbReference>
<evidence type="ECO:0000256" key="2">
    <source>
        <dbReference type="ARBA" id="ARBA00022553"/>
    </source>
</evidence>
<dbReference type="Gene3D" id="3.10.129.110">
    <property type="entry name" value="Polyketide synthase dehydratase"/>
    <property type="match status" value="1"/>
</dbReference>
<dbReference type="GO" id="GO:0006633">
    <property type="term" value="P:fatty acid biosynthetic process"/>
    <property type="evidence" value="ECO:0007669"/>
    <property type="project" value="TreeGrafter"/>
</dbReference>
<evidence type="ECO:0000259" key="5">
    <source>
        <dbReference type="PROSITE" id="PS52019"/>
    </source>
</evidence>
<gene>
    <name evidence="6" type="ORF">F0Q45_26670</name>
</gene>
<dbReference type="InterPro" id="IPR020807">
    <property type="entry name" value="PKS_DH"/>
</dbReference>
<keyword evidence="2" id="KW-0597">Phosphoprotein</keyword>
<comment type="caution">
    <text evidence="6">The sequence shown here is derived from an EMBL/GenBank/DDBJ whole genome shotgun (WGS) entry which is preliminary data.</text>
</comment>
<evidence type="ECO:0000313" key="7">
    <source>
        <dbReference type="Proteomes" id="UP000324701"/>
    </source>
</evidence>
<dbReference type="AlphaFoldDB" id="A0A5B1AYV4"/>
<dbReference type="SMART" id="SM00826">
    <property type="entry name" value="PKS_DH"/>
    <property type="match status" value="1"/>
</dbReference>
<evidence type="ECO:0000256" key="4">
    <source>
        <dbReference type="PROSITE-ProRule" id="PRU01363"/>
    </source>
</evidence>
<keyword evidence="3" id="KW-0511">Multifunctional enzyme</keyword>
<dbReference type="InterPro" id="IPR042104">
    <property type="entry name" value="PKS_dehydratase_sf"/>
</dbReference>
<keyword evidence="1" id="KW-0596">Phosphopantetheine</keyword>
<sequence>MISGRLSTTTHPWLAGHKVGDTVIFPATGFLDLLLYAGGQTGCPTVEELILHTPLPLADHHSADLQITIHPRNDAGRQAVTVHSRTSGDHHDHTWVLHASATLSAEQTSTPAHTPVPVLQAIDSDGFYEPLAAQGLGYQSPFQGVLAIGRDPADPDTVEAEIALPPD</sequence>
<dbReference type="Pfam" id="PF21089">
    <property type="entry name" value="PKS_DH_N"/>
    <property type="match status" value="1"/>
</dbReference>